<dbReference type="EMBL" id="MCIA01000009">
    <property type="protein sequence ID" value="RKD32868.1"/>
    <property type="molecule type" value="Genomic_DNA"/>
</dbReference>
<gene>
    <name evidence="1" type="ORF">BET01_16660</name>
</gene>
<dbReference type="AlphaFoldDB" id="A0A419T636"/>
<name>A0A419T636_9FIRM</name>
<comment type="caution">
    <text evidence="1">The sequence shown here is derived from an EMBL/GenBank/DDBJ whole genome shotgun (WGS) entry which is preliminary data.</text>
</comment>
<proteinExistence type="predicted"/>
<dbReference type="OrthoDB" id="2084516at2"/>
<evidence type="ECO:0000313" key="2">
    <source>
        <dbReference type="Proteomes" id="UP000284277"/>
    </source>
</evidence>
<keyword evidence="2" id="KW-1185">Reference proteome</keyword>
<accession>A0A419T636</accession>
<sequence length="88" mass="10553">MFRIWAKLVKDTRFLKDTVICNSDYSQSRTTMIFNALEEICYQLDLGKPIWLDATVQDFKKHSKARFTQDNFIEHIDFDFLEIQVIEE</sequence>
<dbReference type="RefSeq" id="WP_120196248.1">
    <property type="nucleotide sequence ID" value="NZ_MCIA01000009.1"/>
</dbReference>
<evidence type="ECO:0000313" key="1">
    <source>
        <dbReference type="EMBL" id="RKD32868.1"/>
    </source>
</evidence>
<dbReference type="Proteomes" id="UP000284277">
    <property type="component" value="Unassembled WGS sequence"/>
</dbReference>
<organism evidence="1 2">
    <name type="scientific">Lacrimispora algidixylanolytica</name>
    <dbReference type="NCBI Taxonomy" id="94868"/>
    <lineage>
        <taxon>Bacteria</taxon>
        <taxon>Bacillati</taxon>
        <taxon>Bacillota</taxon>
        <taxon>Clostridia</taxon>
        <taxon>Lachnospirales</taxon>
        <taxon>Lachnospiraceae</taxon>
        <taxon>Lacrimispora</taxon>
    </lineage>
</organism>
<reference evidence="1 2" key="1">
    <citation type="submission" date="2016-08" db="EMBL/GenBank/DDBJ databases">
        <title>A new outlook on sporulation: Clostridium algidixylanolyticum.</title>
        <authorList>
            <person name="Poppleton D.I."/>
            <person name="Gribaldo S."/>
        </authorList>
    </citation>
    <scope>NUCLEOTIDE SEQUENCE [LARGE SCALE GENOMIC DNA]</scope>
    <source>
        <strain evidence="1 2">SPL73</strain>
    </source>
</reference>
<protein>
    <submittedName>
        <fullName evidence="1">Uncharacterized protein</fullName>
    </submittedName>
</protein>